<dbReference type="SUPFAM" id="SSF51735">
    <property type="entry name" value="NAD(P)-binding Rossmann-fold domains"/>
    <property type="match status" value="1"/>
</dbReference>
<dbReference type="Pfam" id="PF00106">
    <property type="entry name" value="adh_short"/>
    <property type="match status" value="1"/>
</dbReference>
<dbReference type="Gene3D" id="3.40.50.720">
    <property type="entry name" value="NAD(P)-binding Rossmann-like Domain"/>
    <property type="match status" value="1"/>
</dbReference>
<organism evidence="1">
    <name type="scientific">Mytilinidion resinicola</name>
    <dbReference type="NCBI Taxonomy" id="574789"/>
    <lineage>
        <taxon>Eukaryota</taxon>
        <taxon>Fungi</taxon>
        <taxon>Dikarya</taxon>
        <taxon>Ascomycota</taxon>
        <taxon>Pezizomycotina</taxon>
        <taxon>Dothideomycetes</taxon>
        <taxon>Pleosporomycetidae</taxon>
        <taxon>Mytilinidiales</taxon>
        <taxon>Mytilinidiaceae</taxon>
        <taxon>Mytilinidion</taxon>
    </lineage>
</organism>
<protein>
    <submittedName>
        <fullName evidence="1 3">NAD(P)-binding protein</fullName>
    </submittedName>
</protein>
<dbReference type="Proteomes" id="UP000504636">
    <property type="component" value="Unplaced"/>
</dbReference>
<dbReference type="InterPro" id="IPR036291">
    <property type="entry name" value="NAD(P)-bd_dom_sf"/>
</dbReference>
<dbReference type="GO" id="GO:0016616">
    <property type="term" value="F:oxidoreductase activity, acting on the CH-OH group of donors, NAD or NADP as acceptor"/>
    <property type="evidence" value="ECO:0007669"/>
    <property type="project" value="TreeGrafter"/>
</dbReference>
<dbReference type="PANTHER" id="PTHR45458">
    <property type="entry name" value="SHORT-CHAIN DEHYDROGENASE/REDUCTASE SDR"/>
    <property type="match status" value="1"/>
</dbReference>
<proteinExistence type="predicted"/>
<evidence type="ECO:0000313" key="1">
    <source>
        <dbReference type="EMBL" id="KAF2810713.1"/>
    </source>
</evidence>
<dbReference type="OrthoDB" id="5296at2759"/>
<keyword evidence="2" id="KW-1185">Reference proteome</keyword>
<reference evidence="3" key="3">
    <citation type="submission" date="2025-04" db="UniProtKB">
        <authorList>
            <consortium name="RefSeq"/>
        </authorList>
    </citation>
    <scope>IDENTIFICATION</scope>
    <source>
        <strain evidence="3">CBS 304.34</strain>
    </source>
</reference>
<reference evidence="3" key="2">
    <citation type="submission" date="2020-04" db="EMBL/GenBank/DDBJ databases">
        <authorList>
            <consortium name="NCBI Genome Project"/>
        </authorList>
    </citation>
    <scope>NUCLEOTIDE SEQUENCE</scope>
    <source>
        <strain evidence="3">CBS 304.34</strain>
    </source>
</reference>
<dbReference type="PANTHER" id="PTHR45458:SF1">
    <property type="entry name" value="SHORT CHAIN DEHYDROGENASE"/>
    <property type="match status" value="1"/>
</dbReference>
<dbReference type="PRINTS" id="PR00081">
    <property type="entry name" value="GDHRDH"/>
</dbReference>
<dbReference type="InterPro" id="IPR002347">
    <property type="entry name" value="SDR_fam"/>
</dbReference>
<name>A0A6A6YQB0_9PEZI</name>
<evidence type="ECO:0000313" key="2">
    <source>
        <dbReference type="Proteomes" id="UP000504636"/>
    </source>
</evidence>
<reference evidence="1 3" key="1">
    <citation type="journal article" date="2020" name="Stud. Mycol.">
        <title>101 Dothideomycetes genomes: a test case for predicting lifestyles and emergence of pathogens.</title>
        <authorList>
            <person name="Haridas S."/>
            <person name="Albert R."/>
            <person name="Binder M."/>
            <person name="Bloem J."/>
            <person name="Labutti K."/>
            <person name="Salamov A."/>
            <person name="Andreopoulos B."/>
            <person name="Baker S."/>
            <person name="Barry K."/>
            <person name="Bills G."/>
            <person name="Bluhm B."/>
            <person name="Cannon C."/>
            <person name="Castanera R."/>
            <person name="Culley D."/>
            <person name="Daum C."/>
            <person name="Ezra D."/>
            <person name="Gonzalez J."/>
            <person name="Henrissat B."/>
            <person name="Kuo A."/>
            <person name="Liang C."/>
            <person name="Lipzen A."/>
            <person name="Lutzoni F."/>
            <person name="Magnuson J."/>
            <person name="Mondo S."/>
            <person name="Nolan M."/>
            <person name="Ohm R."/>
            <person name="Pangilinan J."/>
            <person name="Park H.-J."/>
            <person name="Ramirez L."/>
            <person name="Alfaro M."/>
            <person name="Sun H."/>
            <person name="Tritt A."/>
            <person name="Yoshinaga Y."/>
            <person name="Zwiers L.-H."/>
            <person name="Turgeon B."/>
            <person name="Goodwin S."/>
            <person name="Spatafora J."/>
            <person name="Crous P."/>
            <person name="Grigoriev I."/>
        </authorList>
    </citation>
    <scope>NUCLEOTIDE SEQUENCE</scope>
    <source>
        <strain evidence="1 3">CBS 304.34</strain>
    </source>
</reference>
<dbReference type="AlphaFoldDB" id="A0A6A6YQB0"/>
<sequence length="231" mass="25264">MNELSHDKASATPSANRGIGLNLVKAFTAKSWNVTGSIRPQSRDDVSIGDLQVTGASIIEIDLLDESTIEKAAKEYGDRPLDLLINLGGTHGKNQTGEMFTEKFQTMAVGPFLTCKHFLPNLEKSAEPKVVNITSAFGSVSDNSFGTCMAYRAAKAAANQITVTFAREWEKEGRNITVIAMEPGFVATRLTGWDYVDDMDTCIKGIVKVIIGLKHEDNARFLRWDGTSIPY</sequence>
<dbReference type="InterPro" id="IPR052184">
    <property type="entry name" value="SDR_enzymes"/>
</dbReference>
<accession>A0A6A6YQB0</accession>
<gene>
    <name evidence="1 3" type="ORF">BDZ99DRAFT_487570</name>
</gene>
<dbReference type="GeneID" id="54463735"/>
<dbReference type="EMBL" id="MU003699">
    <property type="protein sequence ID" value="KAF2810713.1"/>
    <property type="molecule type" value="Genomic_DNA"/>
</dbReference>
<evidence type="ECO:0000313" key="3">
    <source>
        <dbReference type="RefSeq" id="XP_033577677.1"/>
    </source>
</evidence>
<dbReference type="RefSeq" id="XP_033577677.1">
    <property type="nucleotide sequence ID" value="XM_033722842.1"/>
</dbReference>